<reference evidence="2 3" key="1">
    <citation type="submission" date="2023-07" db="EMBL/GenBank/DDBJ databases">
        <title>Genomic Encyclopedia of Type Strains, Phase IV (KMG-IV): sequencing the most valuable type-strain genomes for metagenomic binning, comparative biology and taxonomic classification.</title>
        <authorList>
            <person name="Goeker M."/>
        </authorList>
    </citation>
    <scope>NUCLEOTIDE SEQUENCE [LARGE SCALE GENOMIC DNA]</scope>
    <source>
        <strain evidence="2 3">DSM 23837</strain>
    </source>
</reference>
<dbReference type="InterPro" id="IPR051783">
    <property type="entry name" value="NAD(P)-dependent_oxidoreduct"/>
</dbReference>
<dbReference type="InterPro" id="IPR036291">
    <property type="entry name" value="NAD(P)-bd_dom_sf"/>
</dbReference>
<name>A0ABT9WUA5_9BACI</name>
<dbReference type="Pfam" id="PF01370">
    <property type="entry name" value="Epimerase"/>
    <property type="match status" value="1"/>
</dbReference>
<organism evidence="2 3">
    <name type="scientific">Bacillus chungangensis</name>
    <dbReference type="NCBI Taxonomy" id="587633"/>
    <lineage>
        <taxon>Bacteria</taxon>
        <taxon>Bacillati</taxon>
        <taxon>Bacillota</taxon>
        <taxon>Bacilli</taxon>
        <taxon>Bacillales</taxon>
        <taxon>Bacillaceae</taxon>
        <taxon>Bacillus</taxon>
    </lineage>
</organism>
<evidence type="ECO:0000259" key="1">
    <source>
        <dbReference type="Pfam" id="PF01370"/>
    </source>
</evidence>
<dbReference type="EMBL" id="JAUSTT010000013">
    <property type="protein sequence ID" value="MDQ0176477.1"/>
    <property type="molecule type" value="Genomic_DNA"/>
</dbReference>
<keyword evidence="3" id="KW-1185">Reference proteome</keyword>
<sequence length="309" mass="34386">MKKVMVVGATGGMGYAVVKELAGRGIKTIAIARNEQTLQTLFRDEPLVQIQTGDALQKATIDAAAADVDLIVHAINVPYREWAEKQLPMLENLLAVAEKVGAKFILVDNIYAVGEQSGGWIDENRKKQPTTKKGAIRLQMAEKTLQAKIPTSVVHFPDFYGPNAQNTAIHIMLAAVLKNKRMPYIGDPKVKREYIYTFDGARALVEIALKDRGVNEEWYIPGISPISGEDLFALIHSLTGLQKKPMIANKMMLQLIGLFQMQMREMVELLYLFNAPVYIKGDKYEREIGPLPLTSYKEGLKATIASLQQ</sequence>
<evidence type="ECO:0000313" key="3">
    <source>
        <dbReference type="Proteomes" id="UP001223586"/>
    </source>
</evidence>
<protein>
    <submittedName>
        <fullName evidence="2">Nucleoside-diphosphate-sugar epimerase</fullName>
    </submittedName>
</protein>
<gene>
    <name evidence="2" type="ORF">J2S08_002321</name>
</gene>
<dbReference type="PANTHER" id="PTHR48079:SF6">
    <property type="entry name" value="NAD(P)-BINDING DOMAIN-CONTAINING PROTEIN-RELATED"/>
    <property type="match status" value="1"/>
</dbReference>
<dbReference type="PANTHER" id="PTHR48079">
    <property type="entry name" value="PROTEIN YEEZ"/>
    <property type="match status" value="1"/>
</dbReference>
<comment type="caution">
    <text evidence="2">The sequence shown here is derived from an EMBL/GenBank/DDBJ whole genome shotgun (WGS) entry which is preliminary data.</text>
</comment>
<proteinExistence type="predicted"/>
<dbReference type="RefSeq" id="WP_307229658.1">
    <property type="nucleotide sequence ID" value="NZ_JAUSTT010000013.1"/>
</dbReference>
<feature type="domain" description="NAD-dependent epimerase/dehydratase" evidence="1">
    <location>
        <begin position="4"/>
        <end position="214"/>
    </location>
</feature>
<accession>A0ABT9WUA5</accession>
<dbReference type="InterPro" id="IPR001509">
    <property type="entry name" value="Epimerase_deHydtase"/>
</dbReference>
<evidence type="ECO:0000313" key="2">
    <source>
        <dbReference type="EMBL" id="MDQ0176477.1"/>
    </source>
</evidence>
<dbReference type="Proteomes" id="UP001223586">
    <property type="component" value="Unassembled WGS sequence"/>
</dbReference>
<dbReference type="SUPFAM" id="SSF51735">
    <property type="entry name" value="NAD(P)-binding Rossmann-fold domains"/>
    <property type="match status" value="1"/>
</dbReference>
<dbReference type="Gene3D" id="3.40.50.720">
    <property type="entry name" value="NAD(P)-binding Rossmann-like Domain"/>
    <property type="match status" value="1"/>
</dbReference>